<keyword evidence="2" id="KW-1185">Reference proteome</keyword>
<organism evidence="1 2">
    <name type="scientific">Sparus aurata</name>
    <name type="common">Gilthead sea bream</name>
    <dbReference type="NCBI Taxonomy" id="8175"/>
    <lineage>
        <taxon>Eukaryota</taxon>
        <taxon>Metazoa</taxon>
        <taxon>Chordata</taxon>
        <taxon>Craniata</taxon>
        <taxon>Vertebrata</taxon>
        <taxon>Euteleostomi</taxon>
        <taxon>Actinopterygii</taxon>
        <taxon>Neopterygii</taxon>
        <taxon>Teleostei</taxon>
        <taxon>Neoteleostei</taxon>
        <taxon>Acanthomorphata</taxon>
        <taxon>Eupercaria</taxon>
        <taxon>Spariformes</taxon>
        <taxon>Sparidae</taxon>
        <taxon>Sparus</taxon>
    </lineage>
</organism>
<dbReference type="PANTHER" id="PTHR35075">
    <property type="entry name" value="A-KINASE ANCHOR PROTEIN 14"/>
    <property type="match status" value="1"/>
</dbReference>
<dbReference type="PANTHER" id="PTHR35075:SF1">
    <property type="entry name" value="A-KINASE ANCHOR PROTEIN 14"/>
    <property type="match status" value="1"/>
</dbReference>
<dbReference type="Ensembl" id="ENSSAUT00010065725.1">
    <property type="protein sequence ID" value="ENSSAUP00010062689.1"/>
    <property type="gene ID" value="ENSSAUG00010025294.1"/>
</dbReference>
<proteinExistence type="predicted"/>
<reference evidence="1" key="2">
    <citation type="submission" date="2025-08" db="UniProtKB">
        <authorList>
            <consortium name="Ensembl"/>
        </authorList>
    </citation>
    <scope>IDENTIFICATION</scope>
</reference>
<accession>A0A671YN27</accession>
<reference evidence="1" key="3">
    <citation type="submission" date="2025-09" db="UniProtKB">
        <authorList>
            <consortium name="Ensembl"/>
        </authorList>
    </citation>
    <scope>IDENTIFICATION</scope>
</reference>
<name>A0A671YN27_SPAAU</name>
<dbReference type="Proteomes" id="UP000472265">
    <property type="component" value="Chromosome 14"/>
</dbReference>
<reference evidence="1" key="1">
    <citation type="submission" date="2021-04" db="EMBL/GenBank/DDBJ databases">
        <authorList>
            <consortium name="Wellcome Sanger Institute Data Sharing"/>
        </authorList>
    </citation>
    <scope>NUCLEOTIDE SEQUENCE [LARGE SCALE GENOMIC DNA]</scope>
</reference>
<dbReference type="GO" id="GO:0005952">
    <property type="term" value="C:cAMP-dependent protein kinase complex"/>
    <property type="evidence" value="ECO:0007669"/>
    <property type="project" value="TreeGrafter"/>
</dbReference>
<dbReference type="AlphaFoldDB" id="A0A671YN27"/>
<dbReference type="GeneTree" id="ENSGT00390000003444"/>
<evidence type="ECO:0000313" key="1">
    <source>
        <dbReference type="Ensembl" id="ENSSAUP00010062689.1"/>
    </source>
</evidence>
<dbReference type="InParanoid" id="A0A671YN27"/>
<dbReference type="GO" id="GO:0034237">
    <property type="term" value="F:protein kinase A regulatory subunit binding"/>
    <property type="evidence" value="ECO:0007669"/>
    <property type="project" value="TreeGrafter"/>
</dbReference>
<dbReference type="FunCoup" id="A0A671YN27">
    <property type="interactions" value="3"/>
</dbReference>
<evidence type="ECO:0000313" key="2">
    <source>
        <dbReference type="Proteomes" id="UP000472265"/>
    </source>
</evidence>
<dbReference type="OMA" id="YIETWEL"/>
<sequence length="215" mass="25222">MHVKKSPTEGSTDTLPILVAMETVTATKTDFLHDLGAAHRYIGKMGEDLHIRTESAQLVTALLDRHRHAVRKEQVDADSEMRNITWVARKDFTVEVGKRQIGEYIQTWELQPCWLYSLDFLYLTEDEHHTFYHYRARFSTPTQREPIQGTASVYFVVDISKVKPHNLPVEVLFVVESNRLVHTPGRSRFRDNRRRQNTLPIKSFLSEQFNFNFRY</sequence>
<dbReference type="InterPro" id="IPR025663">
    <property type="entry name" value="AKAP_28"/>
</dbReference>
<dbReference type="Pfam" id="PF14469">
    <property type="entry name" value="AKAP28"/>
    <property type="match status" value="1"/>
</dbReference>
<dbReference type="InterPro" id="IPR053084">
    <property type="entry name" value="AKAP"/>
</dbReference>
<protein>
    <submittedName>
        <fullName evidence="1">Si:dkeyp-81f3.4</fullName>
    </submittedName>
</protein>